<dbReference type="Gene3D" id="3.10.450.40">
    <property type="match status" value="1"/>
</dbReference>
<dbReference type="EMBL" id="CM000776">
    <property type="protein sequence ID" value="EES89200.1"/>
    <property type="molecule type" value="Genomic_DNA"/>
</dbReference>
<dbReference type="AlphaFoldDB" id="C5ZYU2"/>
<dbReference type="Proteomes" id="UP000007032">
    <property type="component" value="Chromosome"/>
</dbReference>
<feature type="domain" description="IraD/Gp25-like" evidence="1">
    <location>
        <begin position="41"/>
        <end position="130"/>
    </location>
</feature>
<dbReference type="OrthoDB" id="119583at2"/>
<name>C5ZYU2_9HELI</name>
<evidence type="ECO:0000313" key="2">
    <source>
        <dbReference type="EMBL" id="EES89200.1"/>
    </source>
</evidence>
<keyword evidence="3" id="KW-1185">Reference proteome</keyword>
<gene>
    <name evidence="2" type="ORF">HCAN_0483</name>
</gene>
<protein>
    <recommendedName>
        <fullName evidence="1">IraD/Gp25-like domain-containing protein</fullName>
    </recommendedName>
</protein>
<dbReference type="RefSeq" id="WP_006656765.1">
    <property type="nucleotide sequence ID" value="NZ_CM000776.2"/>
</dbReference>
<dbReference type="InterPro" id="IPR007048">
    <property type="entry name" value="IraD/Gp25-like"/>
</dbReference>
<dbReference type="STRING" id="537970.HCAN_0483"/>
<accession>C5ZYU2</accession>
<organism evidence="2 3">
    <name type="scientific">Helicobacter canadensis MIT 98-5491</name>
    <dbReference type="NCBI Taxonomy" id="537970"/>
    <lineage>
        <taxon>Bacteria</taxon>
        <taxon>Pseudomonadati</taxon>
        <taxon>Campylobacterota</taxon>
        <taxon>Epsilonproteobacteria</taxon>
        <taxon>Campylobacterales</taxon>
        <taxon>Helicobacteraceae</taxon>
        <taxon>Helicobacter</taxon>
    </lineage>
</organism>
<dbReference type="SUPFAM" id="SSF160719">
    <property type="entry name" value="gpW/gp25-like"/>
    <property type="match status" value="1"/>
</dbReference>
<dbReference type="HOGENOM" id="CLU_1666981_0_0_7"/>
<reference evidence="2 3" key="1">
    <citation type="journal article" date="2009" name="J. Bacteriol.">
        <title>Genome sequence of the emerging pathogen Helicobacter canadensis.</title>
        <authorList>
            <person name="Loman N.J."/>
            <person name="Snyder L.A."/>
            <person name="Linton J.D."/>
            <person name="Langdon R."/>
            <person name="Lawson A.J."/>
            <person name="Weinstock G.M."/>
            <person name="Wren B.W."/>
            <person name="Pallen M.J."/>
        </authorList>
    </citation>
    <scope>NUCLEOTIDE SEQUENCE [LARGE SCALE GENOMIC DNA]</scope>
    <source>
        <strain evidence="2 3">MIT 98-5491</strain>
    </source>
</reference>
<proteinExistence type="predicted"/>
<sequence>MIGNDVKKNTTNGSGFLPYTLSKIINDSSLLLSKTINVELLEQDIINNLKMIFSSKSHLDVKDELISTSVLCMGLKDFSGEQVTDDIIKAFKDRLLEQISFFEPRIKVDDISIKNLNDNKHIYQIEIDALYNLPLLDGGLNLKVNFDFETGSSVFENI</sequence>
<evidence type="ECO:0000313" key="3">
    <source>
        <dbReference type="Proteomes" id="UP000007032"/>
    </source>
</evidence>
<dbReference type="Pfam" id="PF04965">
    <property type="entry name" value="GPW_gp25"/>
    <property type="match status" value="1"/>
</dbReference>
<evidence type="ECO:0000259" key="1">
    <source>
        <dbReference type="Pfam" id="PF04965"/>
    </source>
</evidence>